<sequence>MNNDTTTIKTTTSALAGLFAATGMLDAAVVFNNTTFSFGPPGVGDNTLFWDIDGNNSSTALVSGPTQISSMVASKTSVNMVFNAVSLGFIGAQLNTAVTSRVGSIQNSTGPIAQNLGNSYQLGPSNFTNTAPYGIGYFSYCTCGPFQINTPGIIGFRFSTDGGTTFNYGYVNVIFDDTVEMDGIFRIEGWAYETDPDTPIVTPVPEPTTTAIGLGTLALGAAGLRQWRKNRRTN</sequence>
<proteinExistence type="predicted"/>
<keyword evidence="1" id="KW-0732">Signal</keyword>
<feature type="signal peptide" evidence="1">
    <location>
        <begin position="1"/>
        <end position="27"/>
    </location>
</feature>
<protein>
    <recommendedName>
        <fullName evidence="4">PEP-CTERM protein-sorting domain-containing protein</fullName>
    </recommendedName>
</protein>
<dbReference type="AlphaFoldDB" id="A0AAQ3LEI5"/>
<dbReference type="EMBL" id="CP136920">
    <property type="protein sequence ID" value="WOO42475.1"/>
    <property type="molecule type" value="Genomic_DNA"/>
</dbReference>
<organism evidence="2 3">
    <name type="scientific">Rubellicoccus peritrichatus</name>
    <dbReference type="NCBI Taxonomy" id="3080537"/>
    <lineage>
        <taxon>Bacteria</taxon>
        <taxon>Pseudomonadati</taxon>
        <taxon>Verrucomicrobiota</taxon>
        <taxon>Opitutia</taxon>
        <taxon>Puniceicoccales</taxon>
        <taxon>Cerasicoccaceae</taxon>
        <taxon>Rubellicoccus</taxon>
    </lineage>
</organism>
<name>A0AAQ3LEI5_9BACT</name>
<evidence type="ECO:0000256" key="1">
    <source>
        <dbReference type="SAM" id="SignalP"/>
    </source>
</evidence>
<gene>
    <name evidence="2" type="ORF">RZN69_05190</name>
</gene>
<keyword evidence="3" id="KW-1185">Reference proteome</keyword>
<evidence type="ECO:0000313" key="2">
    <source>
        <dbReference type="EMBL" id="WOO42475.1"/>
    </source>
</evidence>
<reference evidence="2 3" key="1">
    <citation type="submission" date="2023-10" db="EMBL/GenBank/DDBJ databases">
        <title>Rubellicoccus peritrichatus gen. nov., sp. nov., isolated from an algae of coral reef tank.</title>
        <authorList>
            <person name="Luo J."/>
        </authorList>
    </citation>
    <scope>NUCLEOTIDE SEQUENCE [LARGE SCALE GENOMIC DNA]</scope>
    <source>
        <strain evidence="2 3">CR14</strain>
    </source>
</reference>
<dbReference type="Proteomes" id="UP001304300">
    <property type="component" value="Chromosome"/>
</dbReference>
<feature type="chain" id="PRO_5042853511" description="PEP-CTERM protein-sorting domain-containing protein" evidence="1">
    <location>
        <begin position="28"/>
        <end position="234"/>
    </location>
</feature>
<dbReference type="RefSeq" id="WP_317834997.1">
    <property type="nucleotide sequence ID" value="NZ_CP136920.1"/>
</dbReference>
<dbReference type="KEGG" id="puo:RZN69_05190"/>
<evidence type="ECO:0008006" key="4">
    <source>
        <dbReference type="Google" id="ProtNLM"/>
    </source>
</evidence>
<evidence type="ECO:0000313" key="3">
    <source>
        <dbReference type="Proteomes" id="UP001304300"/>
    </source>
</evidence>
<accession>A0AAQ3LEI5</accession>